<keyword evidence="2" id="KW-0472">Membrane</keyword>
<feature type="region of interest" description="Disordered" evidence="1">
    <location>
        <begin position="113"/>
        <end position="159"/>
    </location>
</feature>
<proteinExistence type="predicted"/>
<evidence type="ECO:0000256" key="1">
    <source>
        <dbReference type="SAM" id="MobiDB-lite"/>
    </source>
</evidence>
<comment type="caution">
    <text evidence="3">The sequence shown here is derived from an EMBL/GenBank/DDBJ whole genome shotgun (WGS) entry which is preliminary data.</text>
</comment>
<name>A0AAE0N7X6_9PEZI</name>
<feature type="transmembrane region" description="Helical" evidence="2">
    <location>
        <begin position="242"/>
        <end position="263"/>
    </location>
</feature>
<evidence type="ECO:0000313" key="3">
    <source>
        <dbReference type="EMBL" id="KAK3372734.1"/>
    </source>
</evidence>
<keyword evidence="2" id="KW-1133">Transmembrane helix</keyword>
<evidence type="ECO:0000256" key="2">
    <source>
        <dbReference type="SAM" id="Phobius"/>
    </source>
</evidence>
<reference evidence="3" key="1">
    <citation type="journal article" date="2023" name="Mol. Phylogenet. Evol.">
        <title>Genome-scale phylogeny and comparative genomics of the fungal order Sordariales.</title>
        <authorList>
            <person name="Hensen N."/>
            <person name="Bonometti L."/>
            <person name="Westerberg I."/>
            <person name="Brannstrom I.O."/>
            <person name="Guillou S."/>
            <person name="Cros-Aarteil S."/>
            <person name="Calhoun S."/>
            <person name="Haridas S."/>
            <person name="Kuo A."/>
            <person name="Mondo S."/>
            <person name="Pangilinan J."/>
            <person name="Riley R."/>
            <person name="LaButti K."/>
            <person name="Andreopoulos B."/>
            <person name="Lipzen A."/>
            <person name="Chen C."/>
            <person name="Yan M."/>
            <person name="Daum C."/>
            <person name="Ng V."/>
            <person name="Clum A."/>
            <person name="Steindorff A."/>
            <person name="Ohm R.A."/>
            <person name="Martin F."/>
            <person name="Silar P."/>
            <person name="Natvig D.O."/>
            <person name="Lalanne C."/>
            <person name="Gautier V."/>
            <person name="Ament-Velasquez S.L."/>
            <person name="Kruys A."/>
            <person name="Hutchinson M.I."/>
            <person name="Powell A.J."/>
            <person name="Barry K."/>
            <person name="Miller A.N."/>
            <person name="Grigoriev I.V."/>
            <person name="Debuchy R."/>
            <person name="Gladieux P."/>
            <person name="Hiltunen Thoren M."/>
            <person name="Johannesson H."/>
        </authorList>
    </citation>
    <scope>NUCLEOTIDE SEQUENCE</scope>
    <source>
        <strain evidence="3">CBS 232.78</strain>
    </source>
</reference>
<reference evidence="3" key="2">
    <citation type="submission" date="2023-06" db="EMBL/GenBank/DDBJ databases">
        <authorList>
            <consortium name="Lawrence Berkeley National Laboratory"/>
            <person name="Haridas S."/>
            <person name="Hensen N."/>
            <person name="Bonometti L."/>
            <person name="Westerberg I."/>
            <person name="Brannstrom I.O."/>
            <person name="Guillou S."/>
            <person name="Cros-Aarteil S."/>
            <person name="Calhoun S."/>
            <person name="Kuo A."/>
            <person name="Mondo S."/>
            <person name="Pangilinan J."/>
            <person name="Riley R."/>
            <person name="LaButti K."/>
            <person name="Andreopoulos B."/>
            <person name="Lipzen A."/>
            <person name="Chen C."/>
            <person name="Yanf M."/>
            <person name="Daum C."/>
            <person name="Ng V."/>
            <person name="Clum A."/>
            <person name="Steindorff A."/>
            <person name="Ohm R."/>
            <person name="Martin F."/>
            <person name="Silar P."/>
            <person name="Natvig D."/>
            <person name="Lalanne C."/>
            <person name="Gautier V."/>
            <person name="Ament-velasquez S.L."/>
            <person name="Kruys A."/>
            <person name="Hutchinson M.I."/>
            <person name="Powell A.J."/>
            <person name="Barry K."/>
            <person name="Miller A.N."/>
            <person name="Grigoriev I.V."/>
            <person name="Debuchy R."/>
            <person name="Gladieux P."/>
            <person name="Thoren M.H."/>
            <person name="Johannesson H."/>
        </authorList>
    </citation>
    <scope>NUCLEOTIDE SEQUENCE</scope>
    <source>
        <strain evidence="3">CBS 232.78</strain>
    </source>
</reference>
<keyword evidence="4" id="KW-1185">Reference proteome</keyword>
<gene>
    <name evidence="3" type="ORF">B0H63DRAFT_527563</name>
</gene>
<accession>A0AAE0N7X6</accession>
<evidence type="ECO:0000313" key="4">
    <source>
        <dbReference type="Proteomes" id="UP001285441"/>
    </source>
</evidence>
<keyword evidence="2" id="KW-0812">Transmembrane</keyword>
<feature type="transmembrane region" description="Helical" evidence="2">
    <location>
        <begin position="269"/>
        <end position="285"/>
    </location>
</feature>
<protein>
    <submittedName>
        <fullName evidence="3">Uncharacterized protein</fullName>
    </submittedName>
</protein>
<dbReference type="Proteomes" id="UP001285441">
    <property type="component" value="Unassembled WGS sequence"/>
</dbReference>
<dbReference type="AlphaFoldDB" id="A0AAE0N7X6"/>
<dbReference type="EMBL" id="JAULSW010000008">
    <property type="protein sequence ID" value="KAK3372734.1"/>
    <property type="molecule type" value="Genomic_DNA"/>
</dbReference>
<feature type="compositionally biased region" description="Low complexity" evidence="1">
    <location>
        <begin position="134"/>
        <end position="159"/>
    </location>
</feature>
<organism evidence="3 4">
    <name type="scientific">Podospora didyma</name>
    <dbReference type="NCBI Taxonomy" id="330526"/>
    <lineage>
        <taxon>Eukaryota</taxon>
        <taxon>Fungi</taxon>
        <taxon>Dikarya</taxon>
        <taxon>Ascomycota</taxon>
        <taxon>Pezizomycotina</taxon>
        <taxon>Sordariomycetes</taxon>
        <taxon>Sordariomycetidae</taxon>
        <taxon>Sordariales</taxon>
        <taxon>Podosporaceae</taxon>
        <taxon>Podospora</taxon>
    </lineage>
</organism>
<sequence>MCQKVTSTLVCVCSQRDSINCRHLLCLNHNAQPGAIDRSNRFYQRKRGEPQRAPNWVVTKWEPCAAYISIKMSVVNPVSGRVDTKDCNDCQERYEENDYETVEEWICHDCKKHHAPPGQQQHRPEAPHSGPSGGSSSSSRAGPSTLQGQQGQHHQQHGVPDRVVAPAIPIAAPAADVAAVPGTVFSAVLTVALHTALHAASRATAVAVHLFTVPWAIFAAGPAVDVAAAPGSIFTAALPPNYATVASTVLAAAVAIAVVVAALPAVNPGILGGIISAGLAVFWFSW</sequence>